<keyword evidence="2" id="KW-0539">Nucleus</keyword>
<dbReference type="EMBL" id="PDLM01000011">
    <property type="protein sequence ID" value="RDW66037.1"/>
    <property type="molecule type" value="Genomic_DNA"/>
</dbReference>
<feature type="compositionally biased region" description="Low complexity" evidence="4">
    <location>
        <begin position="648"/>
        <end position="688"/>
    </location>
</feature>
<feature type="region of interest" description="Disordered" evidence="4">
    <location>
        <begin position="645"/>
        <end position="689"/>
    </location>
</feature>
<dbReference type="InterPro" id="IPR017930">
    <property type="entry name" value="Myb_dom"/>
</dbReference>
<keyword evidence="1" id="KW-0238">DNA-binding</keyword>
<feature type="region of interest" description="Disordered" evidence="4">
    <location>
        <begin position="25"/>
        <end position="51"/>
    </location>
</feature>
<dbReference type="OrthoDB" id="3366990at2759"/>
<dbReference type="SUPFAM" id="SSF46689">
    <property type="entry name" value="Homeodomain-like"/>
    <property type="match status" value="1"/>
</dbReference>
<dbReference type="PANTHER" id="PTHR47807">
    <property type="entry name" value="PROTEIN TBF1"/>
    <property type="match status" value="1"/>
</dbReference>
<keyword evidence="7" id="KW-1185">Reference proteome</keyword>
<keyword evidence="3" id="KW-0131">Cell cycle</keyword>
<dbReference type="InterPro" id="IPR052833">
    <property type="entry name" value="Telomeric_DNA-bd_trans-reg"/>
</dbReference>
<evidence type="ECO:0000256" key="1">
    <source>
        <dbReference type="ARBA" id="ARBA00023125"/>
    </source>
</evidence>
<dbReference type="InterPro" id="IPR009057">
    <property type="entry name" value="Homeodomain-like_sf"/>
</dbReference>
<dbReference type="PANTHER" id="PTHR47807:SF1">
    <property type="entry name" value="PROTEIN TBF1"/>
    <property type="match status" value="1"/>
</dbReference>
<evidence type="ECO:0000256" key="3">
    <source>
        <dbReference type="ARBA" id="ARBA00023306"/>
    </source>
</evidence>
<dbReference type="GO" id="GO:0042803">
    <property type="term" value="F:protein homodimerization activity"/>
    <property type="evidence" value="ECO:0007669"/>
    <property type="project" value="InterPro"/>
</dbReference>
<feature type="domain" description="HTH myb-type" evidence="5">
    <location>
        <begin position="479"/>
        <end position="536"/>
    </location>
</feature>
<protein>
    <recommendedName>
        <fullName evidence="5">HTH myb-type domain-containing protein</fullName>
    </recommendedName>
</protein>
<accession>A0A3D8QW91</accession>
<evidence type="ECO:0000256" key="4">
    <source>
        <dbReference type="SAM" id="MobiDB-lite"/>
    </source>
</evidence>
<feature type="region of interest" description="Disordered" evidence="4">
    <location>
        <begin position="466"/>
        <end position="485"/>
    </location>
</feature>
<dbReference type="STRING" id="1849047.A0A3D8QW91"/>
<dbReference type="AlphaFoldDB" id="A0A3D8QW91"/>
<dbReference type="FunFam" id="1.10.10.60:FF:000137">
    <property type="entry name" value="MYB DNA binding protein"/>
    <property type="match status" value="1"/>
</dbReference>
<sequence length="716" mass="80098">MEQAPMPSAPMMAGTEDTISKYASPYMADTPQDNNGLKRRRSSENMEGYEKRQKVEPITLASDNLAALLAQATASATQAFTAPVSNGFEAPQTIQEPVVQPVNAASVATNGASDPYLYMRVLSLPILESLSVQILSRLAQGPYSETIRIITEPESELGQAYTTLKSLFDQTKKIYTRDEPFLSAEKLNIQEPEHRATIRTTNLATFVSSVFGGQDVGFCQLNDHFIETFTPDGERLQKEPGLLYLNFKTQMYLSAVSEEEQDQTKEEILEGLFPDSLEDLLASRHPDIPLSQHEREFMGAIRGRREFLLLEPSNIESIQMLSEKFAWEDFLRRLSHYLSQTYEPLLKPYMQRHSLTAPAFPPQQPDQSHSPNMFASYTEQADVKPTRLTPQDIAERAKRAADAALRSVQYSQSFSTAPQQNGSLQHNTFQQPVQNSYHSEYNSATVPFPTQTAPTQVLYEQARQAAAAKATPTRSRPGLPSYQRRPWSQEEENALMAGLDSVKGPHWSQILALYGAKGSISEILKDRNQVQLKDKARNLKLFFLKSGIEVPYFLQSVTGELKTRAPTQAARREAEERARLANGEERARFNGIMTLAGGMQGHGNEMLEEEEESSSLNDEIELFDFEVQDHVGGHSNQSMTLTPTLDENQNQNQNQNQGLNMDMSMGMDMNMSQDQEPAQTQTQLQTQQISDEDRFTQQLMAATAAAQSVSTEIHGA</sequence>
<dbReference type="Gene3D" id="1.10.10.60">
    <property type="entry name" value="Homeodomain-like"/>
    <property type="match status" value="1"/>
</dbReference>
<gene>
    <name evidence="6" type="ORF">BP6252_09672</name>
</gene>
<dbReference type="GO" id="GO:0010833">
    <property type="term" value="P:telomere maintenance via telomere lengthening"/>
    <property type="evidence" value="ECO:0007669"/>
    <property type="project" value="TreeGrafter"/>
</dbReference>
<organism evidence="6 7">
    <name type="scientific">Coleophoma cylindrospora</name>
    <dbReference type="NCBI Taxonomy" id="1849047"/>
    <lineage>
        <taxon>Eukaryota</taxon>
        <taxon>Fungi</taxon>
        <taxon>Dikarya</taxon>
        <taxon>Ascomycota</taxon>
        <taxon>Pezizomycotina</taxon>
        <taxon>Leotiomycetes</taxon>
        <taxon>Helotiales</taxon>
        <taxon>Dermateaceae</taxon>
        <taxon>Coleophoma</taxon>
    </lineage>
</organism>
<proteinExistence type="predicted"/>
<dbReference type="Proteomes" id="UP000256645">
    <property type="component" value="Unassembled WGS sequence"/>
</dbReference>
<name>A0A3D8QW91_9HELO</name>
<evidence type="ECO:0000313" key="6">
    <source>
        <dbReference type="EMBL" id="RDW66037.1"/>
    </source>
</evidence>
<dbReference type="GO" id="GO:0003691">
    <property type="term" value="F:double-stranded telomeric DNA binding"/>
    <property type="evidence" value="ECO:0007669"/>
    <property type="project" value="TreeGrafter"/>
</dbReference>
<evidence type="ECO:0000256" key="2">
    <source>
        <dbReference type="ARBA" id="ARBA00023242"/>
    </source>
</evidence>
<dbReference type="CDD" id="cd11660">
    <property type="entry name" value="SANT_TRF"/>
    <property type="match status" value="1"/>
</dbReference>
<dbReference type="Pfam" id="PF08558">
    <property type="entry name" value="TRF"/>
    <property type="match status" value="1"/>
</dbReference>
<feature type="compositionally biased region" description="Basic and acidic residues" evidence="4">
    <location>
        <begin position="42"/>
        <end position="51"/>
    </location>
</feature>
<evidence type="ECO:0000313" key="7">
    <source>
        <dbReference type="Proteomes" id="UP000256645"/>
    </source>
</evidence>
<reference evidence="6 7" key="1">
    <citation type="journal article" date="2018" name="IMA Fungus">
        <title>IMA Genome-F 9: Draft genome sequence of Annulohypoxylon stygium, Aspergillus mulundensis, Berkeleyomyces basicola (syn. Thielaviopsis basicola), Ceratocystis smalleyi, two Cercospora beticola strains, Coleophoma cylindrospora, Fusarium fracticaudum, Phialophora cf. hyalina, and Morchella septimelata.</title>
        <authorList>
            <person name="Wingfield B.D."/>
            <person name="Bills G.F."/>
            <person name="Dong Y."/>
            <person name="Huang W."/>
            <person name="Nel W.J."/>
            <person name="Swalarsk-Parry B.S."/>
            <person name="Vaghefi N."/>
            <person name="Wilken P.M."/>
            <person name="An Z."/>
            <person name="de Beer Z.W."/>
            <person name="De Vos L."/>
            <person name="Chen L."/>
            <person name="Duong T.A."/>
            <person name="Gao Y."/>
            <person name="Hammerbacher A."/>
            <person name="Kikkert J.R."/>
            <person name="Li Y."/>
            <person name="Li H."/>
            <person name="Li K."/>
            <person name="Li Q."/>
            <person name="Liu X."/>
            <person name="Ma X."/>
            <person name="Naidoo K."/>
            <person name="Pethybridge S.J."/>
            <person name="Sun J."/>
            <person name="Steenkamp E.T."/>
            <person name="van der Nest M.A."/>
            <person name="van Wyk S."/>
            <person name="Wingfield M.J."/>
            <person name="Xiong C."/>
            <person name="Yue Q."/>
            <person name="Zhang X."/>
        </authorList>
    </citation>
    <scope>NUCLEOTIDE SEQUENCE [LARGE SCALE GENOMIC DNA]</scope>
    <source>
        <strain evidence="6 7">BP6252</strain>
    </source>
</reference>
<comment type="caution">
    <text evidence="6">The sequence shown here is derived from an EMBL/GenBank/DDBJ whole genome shotgun (WGS) entry which is preliminary data.</text>
</comment>
<dbReference type="InterPro" id="IPR013867">
    <property type="entry name" value="Telomere_rpt-bd_fac_dimer_dom"/>
</dbReference>
<evidence type="ECO:0000259" key="5">
    <source>
        <dbReference type="PROSITE" id="PS51294"/>
    </source>
</evidence>
<dbReference type="PROSITE" id="PS51294">
    <property type="entry name" value="HTH_MYB"/>
    <property type="match status" value="1"/>
</dbReference>